<protein>
    <submittedName>
        <fullName evidence="1">Uncharacterized protein</fullName>
    </submittedName>
</protein>
<comment type="caution">
    <text evidence="1">The sequence shown here is derived from an EMBL/GenBank/DDBJ whole genome shotgun (WGS) entry which is preliminary data.</text>
</comment>
<reference evidence="1 2" key="1">
    <citation type="journal article" date="2022" name="New Phytol.">
        <title>Ecological generalism drives hyperdiversity of secondary metabolite gene clusters in xylarialean endophytes.</title>
        <authorList>
            <person name="Franco M.E.E."/>
            <person name="Wisecaver J.H."/>
            <person name="Arnold A.E."/>
            <person name="Ju Y.M."/>
            <person name="Slot J.C."/>
            <person name="Ahrendt S."/>
            <person name="Moore L.P."/>
            <person name="Eastman K.E."/>
            <person name="Scott K."/>
            <person name="Konkel Z."/>
            <person name="Mondo S.J."/>
            <person name="Kuo A."/>
            <person name="Hayes R.D."/>
            <person name="Haridas S."/>
            <person name="Andreopoulos B."/>
            <person name="Riley R."/>
            <person name="LaButti K."/>
            <person name="Pangilinan J."/>
            <person name="Lipzen A."/>
            <person name="Amirebrahimi M."/>
            <person name="Yan J."/>
            <person name="Adam C."/>
            <person name="Keymanesh K."/>
            <person name="Ng V."/>
            <person name="Louie K."/>
            <person name="Northen T."/>
            <person name="Drula E."/>
            <person name="Henrissat B."/>
            <person name="Hsieh H.M."/>
            <person name="Youens-Clark K."/>
            <person name="Lutzoni F."/>
            <person name="Miadlikowska J."/>
            <person name="Eastwood D.C."/>
            <person name="Hamelin R.C."/>
            <person name="Grigoriev I.V."/>
            <person name="U'Ren J.M."/>
        </authorList>
    </citation>
    <scope>NUCLEOTIDE SEQUENCE [LARGE SCALE GENOMIC DNA]</scope>
    <source>
        <strain evidence="1 2">ER1909</strain>
    </source>
</reference>
<dbReference type="EMBL" id="MU394306">
    <property type="protein sequence ID" value="KAI6087606.1"/>
    <property type="molecule type" value="Genomic_DNA"/>
</dbReference>
<keyword evidence="2" id="KW-1185">Reference proteome</keyword>
<gene>
    <name evidence="1" type="ORF">F4821DRAFT_258664</name>
</gene>
<sequence length="160" mass="18047">MRFTTIVLAGLALAGNALGAQRQRLNNNAIRGNASGLTDEEDILGDFHLPYTEDITEIFEVTSLATDMSNHGPNDPVPFWSLPQCYIDCIRSNCCNGWPSLGDVRKLTIHEWCHSKWIPVENWMHDHLQWCIKDACRDCRPVCRDDSTKWQKAVCAKGSS</sequence>
<proteinExistence type="predicted"/>
<accession>A0ACC0D520</accession>
<name>A0ACC0D520_9PEZI</name>
<organism evidence="1 2">
    <name type="scientific">Hypoxylon rubiginosum</name>
    <dbReference type="NCBI Taxonomy" id="110542"/>
    <lineage>
        <taxon>Eukaryota</taxon>
        <taxon>Fungi</taxon>
        <taxon>Dikarya</taxon>
        <taxon>Ascomycota</taxon>
        <taxon>Pezizomycotina</taxon>
        <taxon>Sordariomycetes</taxon>
        <taxon>Xylariomycetidae</taxon>
        <taxon>Xylariales</taxon>
        <taxon>Hypoxylaceae</taxon>
        <taxon>Hypoxylon</taxon>
    </lineage>
</organism>
<dbReference type="Proteomes" id="UP001497680">
    <property type="component" value="Unassembled WGS sequence"/>
</dbReference>
<evidence type="ECO:0000313" key="1">
    <source>
        <dbReference type="EMBL" id="KAI6087606.1"/>
    </source>
</evidence>
<evidence type="ECO:0000313" key="2">
    <source>
        <dbReference type="Proteomes" id="UP001497680"/>
    </source>
</evidence>